<name>A0A7C9HTG6_9DEIO</name>
<dbReference type="RefSeq" id="WP_157460609.1">
    <property type="nucleotide sequence ID" value="NZ_WQLB01000030.1"/>
</dbReference>
<dbReference type="InterPro" id="IPR017853">
    <property type="entry name" value="GH"/>
</dbReference>
<dbReference type="GO" id="GO:0016627">
    <property type="term" value="F:oxidoreductase activity, acting on the CH-CH group of donors"/>
    <property type="evidence" value="ECO:0007669"/>
    <property type="project" value="InterPro"/>
</dbReference>
<keyword evidence="2" id="KW-1185">Reference proteome</keyword>
<dbReference type="Gene3D" id="1.10.540.10">
    <property type="entry name" value="Acyl-CoA dehydrogenase/oxidase, N-terminal domain"/>
    <property type="match status" value="1"/>
</dbReference>
<evidence type="ECO:0000313" key="1">
    <source>
        <dbReference type="EMBL" id="MVN88554.1"/>
    </source>
</evidence>
<proteinExistence type="predicted"/>
<organism evidence="1 2">
    <name type="scientific">Deinococcus arboris</name>
    <dbReference type="NCBI Taxonomy" id="2682977"/>
    <lineage>
        <taxon>Bacteria</taxon>
        <taxon>Thermotogati</taxon>
        <taxon>Deinococcota</taxon>
        <taxon>Deinococci</taxon>
        <taxon>Deinococcales</taxon>
        <taxon>Deinococcaceae</taxon>
        <taxon>Deinococcus</taxon>
    </lineage>
</organism>
<comment type="caution">
    <text evidence="1">The sequence shown here is derived from an EMBL/GenBank/DDBJ whole genome shotgun (WGS) entry which is preliminary data.</text>
</comment>
<gene>
    <name evidence="1" type="ORF">GO986_17605</name>
</gene>
<keyword evidence="1" id="KW-0808">Transferase</keyword>
<dbReference type="SUPFAM" id="SSF56645">
    <property type="entry name" value="Acyl-CoA dehydrogenase NM domain-like"/>
    <property type="match status" value="1"/>
</dbReference>
<dbReference type="AlphaFoldDB" id="A0A7C9HTG6"/>
<reference evidence="1 2" key="1">
    <citation type="submission" date="2019-12" db="EMBL/GenBank/DDBJ databases">
        <title>Deinococcus sp. HMF7620 Genome sequencing and assembly.</title>
        <authorList>
            <person name="Kang H."/>
            <person name="Kim H."/>
            <person name="Joh K."/>
        </authorList>
    </citation>
    <scope>NUCLEOTIDE SEQUENCE [LARGE SCALE GENOMIC DNA]</scope>
    <source>
        <strain evidence="1 2">HMF7620</strain>
    </source>
</reference>
<accession>A0A7C9HTG6</accession>
<dbReference type="Gene3D" id="3.20.20.80">
    <property type="entry name" value="Glycosidases"/>
    <property type="match status" value="2"/>
</dbReference>
<dbReference type="Proteomes" id="UP000483286">
    <property type="component" value="Unassembled WGS sequence"/>
</dbReference>
<dbReference type="EMBL" id="WQLB01000030">
    <property type="protein sequence ID" value="MVN88554.1"/>
    <property type="molecule type" value="Genomic_DNA"/>
</dbReference>
<dbReference type="InterPro" id="IPR009100">
    <property type="entry name" value="AcylCoA_DH/oxidase_NM_dom_sf"/>
</dbReference>
<dbReference type="GO" id="GO:0016740">
    <property type="term" value="F:transferase activity"/>
    <property type="evidence" value="ECO:0007669"/>
    <property type="project" value="UniProtKB-KW"/>
</dbReference>
<dbReference type="InterPro" id="IPR037069">
    <property type="entry name" value="AcylCoA_DH/ox_N_sf"/>
</dbReference>
<dbReference type="GO" id="GO:0050660">
    <property type="term" value="F:flavin adenine dinucleotide binding"/>
    <property type="evidence" value="ECO:0007669"/>
    <property type="project" value="InterPro"/>
</dbReference>
<protein>
    <submittedName>
        <fullName evidence="1">Glycosyl transferase family 1</fullName>
    </submittedName>
</protein>
<dbReference type="SUPFAM" id="SSF51445">
    <property type="entry name" value="(Trans)glycosidases"/>
    <property type="match status" value="1"/>
</dbReference>
<evidence type="ECO:0000313" key="2">
    <source>
        <dbReference type="Proteomes" id="UP000483286"/>
    </source>
</evidence>
<sequence length="730" mass="78582">MSAPTARPAPPPLPELAAPSPFATFWLGGFECSTQRRPSGRRIDVIDATGHDRWAAQDYARLAAWGLGGARDGLRWHLIERRPGAFDFSSAEAQVAGAAAAGVPVIWDLLHYGLPDFVDVFSPEFPAQFARYVQATAAWLRARTHGELWLCPINEISFFAWGGGEVGYLNPFARGRGATLKAQLVRAAIAGMDAARRVDPGVRFLHAEPLIAVHAHPDRPHEAGAAGREHEGQFEALDLLLGRVHPELGGGPEYVDVIGLNYYPYNQWHHHPQPEARERVTPDQPAYQSLDLLLAAVHDRYGRPLLIAETGAEGDARAPWLEQVARGALAAQARGVPVLGVCLYPVVNHPGWDDDRHCPNGLWDYPDALGHRAADPALGAALARVQAQTPAEPLPPPAVTLAGFCRHLTQAAQSSAHEGEEDRTGAALHLLRATHALRAPLPLQIGGLGLDGRGALTVLRLLGRLHPEAAQLYESHLGALDLMNRLGTPQQREQAAQAVRAGDLFGLYLSEEAGESLMAPDRAVGGCPRGWPEEADLVDHLVAPVQGPGEGWALALWRPQLAGFASPEITLLEPLGGGLPPAAVGGQTLRRLALRLGVADRLFEAGRQALRLTGRQHDDRQRRRFVRAAAGLEGAWHLTRHASQLLDRSDEAATLAAVALVCEAVEAACEQTLQDLEPLGGGALTAQYLRGLPPLPNLNAARLALETTLLDAPAWPPPTWTALDEDRWPP</sequence>